<dbReference type="EMBL" id="JAETXX010000012">
    <property type="protein sequence ID" value="MCF8716109.1"/>
    <property type="molecule type" value="Genomic_DNA"/>
</dbReference>
<reference evidence="3 4" key="1">
    <citation type="submission" date="2021-01" db="EMBL/GenBank/DDBJ databases">
        <title>Genome sequencing of Joostella atrarenae M1-2 (= KCTC 23194).</title>
        <authorList>
            <person name="Zakaria M.R."/>
            <person name="Lam M.Q."/>
            <person name="Chong C.S."/>
        </authorList>
    </citation>
    <scope>NUCLEOTIDE SEQUENCE [LARGE SCALE GENOMIC DNA]</scope>
    <source>
        <strain evidence="3 4">M1-2</strain>
    </source>
</reference>
<gene>
    <name evidence="3" type="ORF">JM658_14850</name>
</gene>
<keyword evidence="4" id="KW-1185">Reference proteome</keyword>
<dbReference type="Proteomes" id="UP000829517">
    <property type="component" value="Unassembled WGS sequence"/>
</dbReference>
<accession>A0ABS9J6Q6</accession>
<comment type="caution">
    <text evidence="3">The sequence shown here is derived from an EMBL/GenBank/DDBJ whole genome shotgun (WGS) entry which is preliminary data.</text>
</comment>
<dbReference type="Pfam" id="PF00072">
    <property type="entry name" value="Response_reg"/>
    <property type="match status" value="1"/>
</dbReference>
<organism evidence="3 4">
    <name type="scientific">Joostella atrarenae</name>
    <dbReference type="NCBI Taxonomy" id="679257"/>
    <lineage>
        <taxon>Bacteria</taxon>
        <taxon>Pseudomonadati</taxon>
        <taxon>Bacteroidota</taxon>
        <taxon>Flavobacteriia</taxon>
        <taxon>Flavobacteriales</taxon>
        <taxon>Flavobacteriaceae</taxon>
        <taxon>Joostella</taxon>
    </lineage>
</organism>
<evidence type="ECO:0000256" key="1">
    <source>
        <dbReference type="PROSITE-ProRule" id="PRU00169"/>
    </source>
</evidence>
<dbReference type="PANTHER" id="PTHR44520">
    <property type="entry name" value="RESPONSE REGULATOR RCP1-RELATED"/>
    <property type="match status" value="1"/>
</dbReference>
<dbReference type="InterPro" id="IPR001789">
    <property type="entry name" value="Sig_transdc_resp-reg_receiver"/>
</dbReference>
<dbReference type="RefSeq" id="WP_236960072.1">
    <property type="nucleotide sequence ID" value="NZ_JAETXX010000012.1"/>
</dbReference>
<dbReference type="PROSITE" id="PS50110">
    <property type="entry name" value="RESPONSE_REGULATORY"/>
    <property type="match status" value="1"/>
</dbReference>
<evidence type="ECO:0000259" key="2">
    <source>
        <dbReference type="PROSITE" id="PS50110"/>
    </source>
</evidence>
<keyword evidence="1" id="KW-0597">Phosphoprotein</keyword>
<name>A0ABS9J6Q6_9FLAO</name>
<evidence type="ECO:0000313" key="3">
    <source>
        <dbReference type="EMBL" id="MCF8716109.1"/>
    </source>
</evidence>
<evidence type="ECO:0000313" key="4">
    <source>
        <dbReference type="Proteomes" id="UP000829517"/>
    </source>
</evidence>
<dbReference type="InterPro" id="IPR011006">
    <property type="entry name" value="CheY-like_superfamily"/>
</dbReference>
<sequence length="138" mass="15819">MKTINAICLIDDDPITIFSVKKLIEVTKITKNVISFNNGIEALKHYNNPENVLFPELILLDLNMPIIDGWEFIDAFSKLDISKKTCIYILTSSINPEDIEKVKTYDQKYPFTIKHLIKPVTKEKLKSLASSFLLESEL</sequence>
<proteinExistence type="predicted"/>
<feature type="modified residue" description="4-aspartylphosphate" evidence="1">
    <location>
        <position position="61"/>
    </location>
</feature>
<protein>
    <submittedName>
        <fullName evidence="3">Response regulator</fullName>
    </submittedName>
</protein>
<feature type="domain" description="Response regulatory" evidence="2">
    <location>
        <begin position="6"/>
        <end position="133"/>
    </location>
</feature>
<dbReference type="SUPFAM" id="SSF52172">
    <property type="entry name" value="CheY-like"/>
    <property type="match status" value="1"/>
</dbReference>
<dbReference type="InterPro" id="IPR052893">
    <property type="entry name" value="TCS_response_regulator"/>
</dbReference>
<dbReference type="Gene3D" id="3.40.50.2300">
    <property type="match status" value="1"/>
</dbReference>
<dbReference type="PANTHER" id="PTHR44520:SF2">
    <property type="entry name" value="RESPONSE REGULATOR RCP1"/>
    <property type="match status" value="1"/>
</dbReference>